<dbReference type="GO" id="GO:0046872">
    <property type="term" value="F:metal ion binding"/>
    <property type="evidence" value="ECO:0007669"/>
    <property type="project" value="UniProtKB-KW"/>
</dbReference>
<keyword evidence="14" id="KW-1185">Reference proteome</keyword>
<keyword evidence="4" id="KW-0378">Hydrolase</keyword>
<dbReference type="CDD" id="cd07521">
    <property type="entry name" value="HAD_FCP1-like"/>
    <property type="match status" value="2"/>
</dbReference>
<dbReference type="SFLD" id="SFLDS00003">
    <property type="entry name" value="Haloacid_Dehalogenase"/>
    <property type="match status" value="2"/>
</dbReference>
<keyword evidence="6" id="KW-0904">Protein phosphatase</keyword>
<dbReference type="InterPro" id="IPR040078">
    <property type="entry name" value="RNA_Pol_CTD_Phosphatase"/>
</dbReference>
<gene>
    <name evidence="13" type="primary">NFI1</name>
    <name evidence="13" type="ORF">Tcan_11984</name>
</gene>
<protein>
    <recommendedName>
        <fullName evidence="2">protein-serine/threonine phosphatase</fullName>
        <ecNumber evidence="2">3.1.3.16</ecNumber>
    </recommendedName>
</protein>
<dbReference type="PROSITE" id="PS50969">
    <property type="entry name" value="FCP1"/>
    <property type="match status" value="2"/>
</dbReference>
<sequence length="743" mass="81639">MKSVGEFRLKESPVLTTHGFRRLNGKSLVSGTPVRGISPISQQASPLNNAAKSLDTWQRIEDASGVTYYWNPQSSNVSPFTSSDMSSRALSSSSRNACFSNGSVAGAHPKVAPTGYAPNRFPLSTSYNSDLSSEGCSSRLSSCYSLSSASTSGCVSNGTVEATSAGGGADAAPGFVYSNTTAGSAYANLASSADNSSLAYFGNSASTRSVNYVSGYENVPKNSYSSHTFQNRSPSQKQTAHQRLSPRKEGDIIGSNNNVVGYFAPSSIGSNEKNLATMCNEFVGFQRDMQPVWTICGKQQVSGEGKQVLAVRNGSPRSSVSRRKPRMPKLLHSLCCCVRPESTSNLRIEMRSTDATPPRPESKFLAAATTSEPCIDCLPGRDVSPETKTTQPAEKLLLPPLRACDSSKKCLIIDLDETLVHSSFKPVKNADFVIPVEIDNVIHQVYVLKRPFVDEFLERIGDKFECVLFTASLAKYADPVADLLDKRRVFRSRLFREACVFHKGNYVKDLTRLGRDLKKVIIVDNSPASYAFHPDNAQPAEKLLLPPLRACDSSKKCLIIDLDETLVHSSFKPVKNADFVIPVEIDNVIHQVYVLKRPFVDEFLERIGDKFECVLFTASLAKYADPVADLLDKRRVFRSRLFREACVFHKGNYVKDLTRLGRDLKKVIIVDNSPASYAFHPDNAIPVQSWFDDVNDAELLEIIPLLEQLANVDSIYSVLRNSNDDIRRSSSPETQNDTSRSSS</sequence>
<evidence type="ECO:0000313" key="14">
    <source>
        <dbReference type="Proteomes" id="UP000031036"/>
    </source>
</evidence>
<feature type="site" description="Transition state stabilizer" evidence="10">
    <location>
        <position position="655"/>
    </location>
</feature>
<evidence type="ECO:0000256" key="11">
    <source>
        <dbReference type="SAM" id="MobiDB-lite"/>
    </source>
</evidence>
<dbReference type="FunFam" id="3.40.50.1000:FF:000192">
    <property type="entry name" value="CTD small phosphatase-like protein"/>
    <property type="match status" value="1"/>
</dbReference>
<evidence type="ECO:0000256" key="4">
    <source>
        <dbReference type="ARBA" id="ARBA00022801"/>
    </source>
</evidence>
<evidence type="ECO:0000256" key="2">
    <source>
        <dbReference type="ARBA" id="ARBA00013081"/>
    </source>
</evidence>
<dbReference type="OrthoDB" id="277011at2759"/>
<comment type="catalytic activity">
    <reaction evidence="7">
        <text>O-phospho-L-seryl-[protein] + H2O = L-seryl-[protein] + phosphate</text>
        <dbReference type="Rhea" id="RHEA:20629"/>
        <dbReference type="Rhea" id="RHEA-COMP:9863"/>
        <dbReference type="Rhea" id="RHEA-COMP:11604"/>
        <dbReference type="ChEBI" id="CHEBI:15377"/>
        <dbReference type="ChEBI" id="CHEBI:29999"/>
        <dbReference type="ChEBI" id="CHEBI:43474"/>
        <dbReference type="ChEBI" id="CHEBI:83421"/>
        <dbReference type="EC" id="3.1.3.16"/>
    </reaction>
</comment>
<feature type="domain" description="FCP1 homology" evidence="12">
    <location>
        <begin position="551"/>
        <end position="709"/>
    </location>
</feature>
<dbReference type="NCBIfam" id="TIGR02251">
    <property type="entry name" value="HIF-SF_euk"/>
    <property type="match status" value="2"/>
</dbReference>
<evidence type="ECO:0000256" key="9">
    <source>
        <dbReference type="PIRSR" id="PIRSR640078-1"/>
    </source>
</evidence>
<name>A0A0B2UWJ9_TOXCA</name>
<dbReference type="PANTHER" id="PTHR12210">
    <property type="entry name" value="DULLARD PROTEIN PHOSPHATASE"/>
    <property type="match status" value="1"/>
</dbReference>
<comment type="caution">
    <text evidence="13">The sequence shown here is derived from an EMBL/GenBank/DDBJ whole genome shotgun (WGS) entry which is preliminary data.</text>
</comment>
<feature type="domain" description="FCP1 homology" evidence="12">
    <location>
        <begin position="404"/>
        <end position="560"/>
    </location>
</feature>
<dbReference type="AlphaFoldDB" id="A0A0B2UWJ9"/>
<dbReference type="STRING" id="6265.A0A0B2UWJ9"/>
<dbReference type="InterPro" id="IPR011948">
    <property type="entry name" value="Dullard_phosphatase"/>
</dbReference>
<dbReference type="InterPro" id="IPR036412">
    <property type="entry name" value="HAD-like_sf"/>
</dbReference>
<feature type="site" description="Transition state stabilizer" evidence="10">
    <location>
        <position position="617"/>
    </location>
</feature>
<evidence type="ECO:0000313" key="13">
    <source>
        <dbReference type="EMBL" id="KHN73225.1"/>
    </source>
</evidence>
<dbReference type="Pfam" id="PF03031">
    <property type="entry name" value="NIF"/>
    <property type="match status" value="2"/>
</dbReference>
<feature type="compositionally biased region" description="Polar residues" evidence="11">
    <location>
        <begin position="223"/>
        <end position="242"/>
    </location>
</feature>
<accession>A0A0B2UWJ9</accession>
<dbReference type="SMART" id="SM00577">
    <property type="entry name" value="CPDc"/>
    <property type="match status" value="2"/>
</dbReference>
<feature type="active site" description="4-aspartylphosphate intermediate" evidence="9">
    <location>
        <position position="561"/>
    </location>
</feature>
<dbReference type="Gene3D" id="3.40.50.1000">
    <property type="entry name" value="HAD superfamily/HAD-like"/>
    <property type="match status" value="2"/>
</dbReference>
<evidence type="ECO:0000256" key="5">
    <source>
        <dbReference type="ARBA" id="ARBA00022842"/>
    </source>
</evidence>
<evidence type="ECO:0000256" key="7">
    <source>
        <dbReference type="ARBA" id="ARBA00047761"/>
    </source>
</evidence>
<evidence type="ECO:0000256" key="6">
    <source>
        <dbReference type="ARBA" id="ARBA00022912"/>
    </source>
</evidence>
<dbReference type="SFLD" id="SFLDG01124">
    <property type="entry name" value="C0.1:_RNA_Pol_CTD_Phosphatase"/>
    <property type="match status" value="2"/>
</dbReference>
<comment type="cofactor">
    <cofactor evidence="1">
        <name>Mg(2+)</name>
        <dbReference type="ChEBI" id="CHEBI:18420"/>
    </cofactor>
</comment>
<evidence type="ECO:0000256" key="1">
    <source>
        <dbReference type="ARBA" id="ARBA00001946"/>
    </source>
</evidence>
<dbReference type="Proteomes" id="UP000031036">
    <property type="component" value="Unassembled WGS sequence"/>
</dbReference>
<organism evidence="13 14">
    <name type="scientific">Toxocara canis</name>
    <name type="common">Canine roundworm</name>
    <dbReference type="NCBI Taxonomy" id="6265"/>
    <lineage>
        <taxon>Eukaryota</taxon>
        <taxon>Metazoa</taxon>
        <taxon>Ecdysozoa</taxon>
        <taxon>Nematoda</taxon>
        <taxon>Chromadorea</taxon>
        <taxon>Rhabditida</taxon>
        <taxon>Spirurina</taxon>
        <taxon>Ascaridomorpha</taxon>
        <taxon>Ascaridoidea</taxon>
        <taxon>Toxocaridae</taxon>
        <taxon>Toxocara</taxon>
    </lineage>
</organism>
<dbReference type="InterPro" id="IPR004274">
    <property type="entry name" value="FCP1_dom"/>
</dbReference>
<reference evidence="13 14" key="1">
    <citation type="submission" date="2014-11" db="EMBL/GenBank/DDBJ databases">
        <title>Genetic blueprint of the zoonotic pathogen Toxocara canis.</title>
        <authorList>
            <person name="Zhu X.-Q."/>
            <person name="Korhonen P.K."/>
            <person name="Cai H."/>
            <person name="Young N.D."/>
            <person name="Nejsum P."/>
            <person name="von Samson-Himmelstjerna G."/>
            <person name="Boag P.R."/>
            <person name="Tan P."/>
            <person name="Li Q."/>
            <person name="Min J."/>
            <person name="Yang Y."/>
            <person name="Wang X."/>
            <person name="Fang X."/>
            <person name="Hall R.S."/>
            <person name="Hofmann A."/>
            <person name="Sternberg P.W."/>
            <person name="Jex A.R."/>
            <person name="Gasser R.B."/>
        </authorList>
    </citation>
    <scope>NUCLEOTIDE SEQUENCE [LARGE SCALE GENOMIC DNA]</scope>
    <source>
        <strain evidence="13">PN_DK_2014</strain>
    </source>
</reference>
<evidence type="ECO:0000259" key="12">
    <source>
        <dbReference type="PROSITE" id="PS50969"/>
    </source>
</evidence>
<dbReference type="SUPFAM" id="SSF56784">
    <property type="entry name" value="HAD-like"/>
    <property type="match status" value="2"/>
</dbReference>
<dbReference type="EC" id="3.1.3.16" evidence="2"/>
<feature type="active site" description="Proton donor" evidence="9">
    <location>
        <position position="563"/>
    </location>
</feature>
<evidence type="ECO:0000256" key="3">
    <source>
        <dbReference type="ARBA" id="ARBA00022723"/>
    </source>
</evidence>
<feature type="region of interest" description="Disordered" evidence="11">
    <location>
        <begin position="223"/>
        <end position="251"/>
    </location>
</feature>
<dbReference type="GO" id="GO:0008420">
    <property type="term" value="F:RNA polymerase II CTD heptapeptide repeat phosphatase activity"/>
    <property type="evidence" value="ECO:0007669"/>
    <property type="project" value="InterPro"/>
</dbReference>
<keyword evidence="3" id="KW-0479">Metal-binding</keyword>
<dbReference type="FunFam" id="3.40.50.1000:FF:000013">
    <property type="entry name" value="Carboxy-terminal domain RNA polymerase II polypeptide A small"/>
    <property type="match status" value="1"/>
</dbReference>
<dbReference type="EMBL" id="JPKZ01003130">
    <property type="protein sequence ID" value="KHN73225.1"/>
    <property type="molecule type" value="Genomic_DNA"/>
</dbReference>
<evidence type="ECO:0000256" key="10">
    <source>
        <dbReference type="PIRSR" id="PIRSR640078-3"/>
    </source>
</evidence>
<dbReference type="InterPro" id="IPR050365">
    <property type="entry name" value="TIM50"/>
</dbReference>
<dbReference type="InterPro" id="IPR023214">
    <property type="entry name" value="HAD_sf"/>
</dbReference>
<comment type="catalytic activity">
    <reaction evidence="8">
        <text>O-phospho-L-threonyl-[protein] + H2O = L-threonyl-[protein] + phosphate</text>
        <dbReference type="Rhea" id="RHEA:47004"/>
        <dbReference type="Rhea" id="RHEA-COMP:11060"/>
        <dbReference type="Rhea" id="RHEA-COMP:11605"/>
        <dbReference type="ChEBI" id="CHEBI:15377"/>
        <dbReference type="ChEBI" id="CHEBI:30013"/>
        <dbReference type="ChEBI" id="CHEBI:43474"/>
        <dbReference type="ChEBI" id="CHEBI:61977"/>
        <dbReference type="EC" id="3.1.3.16"/>
    </reaction>
</comment>
<proteinExistence type="predicted"/>
<keyword evidence="5" id="KW-0460">Magnesium</keyword>
<evidence type="ECO:0000256" key="8">
    <source>
        <dbReference type="ARBA" id="ARBA00048336"/>
    </source>
</evidence>